<dbReference type="Proteomes" id="UP001476950">
    <property type="component" value="Unassembled WGS sequence"/>
</dbReference>
<reference evidence="1 2" key="1">
    <citation type="submission" date="2022-04" db="EMBL/GenBank/DDBJ databases">
        <title>Positive selection, recombination, and allopatry shape intraspecific diversity of widespread and dominant cyanobacteria.</title>
        <authorList>
            <person name="Wei J."/>
            <person name="Shu W."/>
            <person name="Hu C."/>
        </authorList>
    </citation>
    <scope>NUCLEOTIDE SEQUENCE [LARGE SCALE GENOMIC DNA]</scope>
    <source>
        <strain evidence="1 2">AS-A4</strain>
    </source>
</reference>
<sequence length="61" mass="6405">FHVEITGERRDTETVMRRLEGGDWKSASNGNSLVAYPTASTVLRGGGCSDAASLPDPLVGV</sequence>
<organism evidence="1 2">
    <name type="scientific">Stenomitos frigidus AS-A4</name>
    <dbReference type="NCBI Taxonomy" id="2933935"/>
    <lineage>
        <taxon>Bacteria</taxon>
        <taxon>Bacillati</taxon>
        <taxon>Cyanobacteriota</taxon>
        <taxon>Cyanophyceae</taxon>
        <taxon>Leptolyngbyales</taxon>
        <taxon>Leptolyngbyaceae</taxon>
        <taxon>Stenomitos</taxon>
    </lineage>
</organism>
<proteinExistence type="predicted"/>
<name>A0ABV0KX45_9CYAN</name>
<feature type="non-terminal residue" evidence="1">
    <location>
        <position position="1"/>
    </location>
</feature>
<keyword evidence="2" id="KW-1185">Reference proteome</keyword>
<evidence type="ECO:0000313" key="2">
    <source>
        <dbReference type="Proteomes" id="UP001476950"/>
    </source>
</evidence>
<protein>
    <submittedName>
        <fullName evidence="1">Uncharacterized protein</fullName>
    </submittedName>
</protein>
<comment type="caution">
    <text evidence="1">The sequence shown here is derived from an EMBL/GenBank/DDBJ whole genome shotgun (WGS) entry which is preliminary data.</text>
</comment>
<evidence type="ECO:0000313" key="1">
    <source>
        <dbReference type="EMBL" id="MEP1062880.1"/>
    </source>
</evidence>
<dbReference type="EMBL" id="JAMPLM010000110">
    <property type="protein sequence ID" value="MEP1062880.1"/>
    <property type="molecule type" value="Genomic_DNA"/>
</dbReference>
<accession>A0ABV0KX45</accession>
<gene>
    <name evidence="1" type="ORF">NDI38_31420</name>
</gene>
<dbReference type="RefSeq" id="WP_206756002.1">
    <property type="nucleotide sequence ID" value="NZ_JAMPLM010000110.1"/>
</dbReference>